<dbReference type="HAMAP" id="MF_02243">
    <property type="entry name" value="UxaE"/>
    <property type="match status" value="1"/>
</dbReference>
<dbReference type="EC" id="5.1.2.7" evidence="1"/>
<proteinExistence type="inferred from homology"/>
<keyword evidence="1" id="KW-0479">Metal-binding</keyword>
<dbReference type="EMBL" id="FQUM01000002">
    <property type="protein sequence ID" value="SHE80741.1"/>
    <property type="molecule type" value="Genomic_DNA"/>
</dbReference>
<dbReference type="Proteomes" id="UP000184164">
    <property type="component" value="Unassembled WGS sequence"/>
</dbReference>
<accession>A0A1M4WHG2</accession>
<comment type="similarity">
    <text evidence="1">Belongs to the UxaE family.</text>
</comment>
<evidence type="ECO:0000313" key="2">
    <source>
        <dbReference type="EMBL" id="SHE80741.1"/>
    </source>
</evidence>
<feature type="binding site" evidence="1">
    <location>
        <position position="79"/>
    </location>
    <ligand>
        <name>a divalent metal cation</name>
        <dbReference type="ChEBI" id="CHEBI:60240"/>
    </ligand>
</feature>
<feature type="binding site" evidence="1">
    <location>
        <position position="217"/>
    </location>
    <ligand>
        <name>a divalent metal cation</name>
        <dbReference type="ChEBI" id="CHEBI:60240"/>
    </ligand>
</feature>
<protein>
    <recommendedName>
        <fullName evidence="1">Tagaturonate/fructuronate epimerase</fullName>
        <shortName evidence="1">D-TagA/D-FruA epimerase</shortName>
        <ecNumber evidence="1">5.1.2.7</ecNumber>
    </recommendedName>
</protein>
<gene>
    <name evidence="1" type="primary">uxaE</name>
    <name evidence="2" type="ORF">SAMN05444274_102449</name>
</gene>
<sequence length="415" mass="45943">MILGKYSFGVGDRFNHEGEAQLKAILKANEKGVEVSPVWNKSNREHNTIHSEPEGTRLEADAAVKKLGWTRPYFVDADHINLTNVDRFIDHADFFTLDVAMYIGNESPAAEVEAFKKSCTSLGTEVNIPGIAEPITVSDDLLDEVATKYLAAVKEAGKIYRHIEAKKGAGNFVTEVSMDEVETPQTPVDMFFILKMIADEKIPAQTIAPKFTGRFNKGVDYVGDAEQFAKEFEQDVLVIDYAVKAFGLPSNLKLSVHSGSDKFTIYPIMAAIIKKYDKGLHVKTAGTTWLEEVIGLSISGDEGLLVAKEIYAGALKRKEELCAPYADVIDIDESLLPSPETVAGWTGEKFANTLRHIPGHADYNPNFRQLVHVGYKVAAEMGTKYTDLLKKYADVVGGCVEENIYDRHLTRLFDL</sequence>
<feature type="active site" description="Proton acceptor" evidence="1">
    <location>
        <position position="78"/>
    </location>
</feature>
<evidence type="ECO:0000256" key="1">
    <source>
        <dbReference type="HAMAP-Rule" id="MF_02243"/>
    </source>
</evidence>
<dbReference type="GO" id="GO:0016856">
    <property type="term" value="F:racemase and epimerase activity, acting on hydroxy acids and derivatives"/>
    <property type="evidence" value="ECO:0007669"/>
    <property type="project" value="UniProtKB-UniRule"/>
</dbReference>
<organism evidence="2 3">
    <name type="scientific">Mariniphaga anaerophila</name>
    <dbReference type="NCBI Taxonomy" id="1484053"/>
    <lineage>
        <taxon>Bacteria</taxon>
        <taxon>Pseudomonadati</taxon>
        <taxon>Bacteroidota</taxon>
        <taxon>Bacteroidia</taxon>
        <taxon>Marinilabiliales</taxon>
        <taxon>Prolixibacteraceae</taxon>
        <taxon>Mariniphaga</taxon>
    </lineage>
</organism>
<comment type="function">
    <text evidence="1">Catalyzes the epimerization of D-tagaturonate (D-TagA) to D-fructuronate (D-FruA).</text>
</comment>
<reference evidence="2 3" key="1">
    <citation type="submission" date="2016-11" db="EMBL/GenBank/DDBJ databases">
        <authorList>
            <person name="Jaros S."/>
            <person name="Januszkiewicz K."/>
            <person name="Wedrychowicz H."/>
        </authorList>
    </citation>
    <scope>NUCLEOTIDE SEQUENCE [LARGE SCALE GENOMIC DNA]</scope>
    <source>
        <strain evidence="2 3">DSM 26910</strain>
    </source>
</reference>
<feature type="binding site" evidence="1">
    <location>
        <position position="257"/>
    </location>
    <ligand>
        <name>a divalent metal cation</name>
        <dbReference type="ChEBI" id="CHEBI:60240"/>
    </ligand>
</feature>
<dbReference type="Pfam" id="PF16257">
    <property type="entry name" value="UxaE"/>
    <property type="match status" value="1"/>
</dbReference>
<dbReference type="STRING" id="1484053.SAMN05444274_102449"/>
<evidence type="ECO:0000313" key="3">
    <source>
        <dbReference type="Proteomes" id="UP000184164"/>
    </source>
</evidence>
<name>A0A1M4WHG2_9BACT</name>
<comment type="cofactor">
    <cofactor evidence="1">
        <name>a divalent metal cation</name>
        <dbReference type="ChEBI" id="CHEBI:60240"/>
    </cofactor>
</comment>
<comment type="catalytic activity">
    <reaction evidence="1">
        <text>keto-D-tagaturonate = keto-D-fructuronate</text>
        <dbReference type="Rhea" id="RHEA:51656"/>
        <dbReference type="ChEBI" id="CHEBI:17886"/>
        <dbReference type="ChEBI" id="CHEBI:59881"/>
        <dbReference type="EC" id="5.1.2.7"/>
    </reaction>
</comment>
<dbReference type="GO" id="GO:0046872">
    <property type="term" value="F:metal ion binding"/>
    <property type="evidence" value="ECO:0007669"/>
    <property type="project" value="UniProtKB-UniRule"/>
</dbReference>
<keyword evidence="1" id="KW-0413">Isomerase</keyword>
<dbReference type="InterPro" id="IPR032586">
    <property type="entry name" value="UxaE"/>
</dbReference>
<feature type="active site" description="Proton donor" evidence="1">
    <location>
        <position position="175"/>
    </location>
</feature>
<keyword evidence="3" id="KW-1185">Reference proteome</keyword>
<dbReference type="AlphaFoldDB" id="A0A1M4WHG2"/>